<dbReference type="PANTHER" id="PTHR47934">
    <property type="entry name" value="PENTATRICOPEPTIDE REPEAT-CONTAINING PROTEIN PET309, MITOCHONDRIAL"/>
    <property type="match status" value="1"/>
</dbReference>
<feature type="repeat" description="PPR" evidence="2">
    <location>
        <begin position="229"/>
        <end position="265"/>
    </location>
</feature>
<evidence type="ECO:0000256" key="2">
    <source>
        <dbReference type="PROSITE-ProRule" id="PRU00708"/>
    </source>
</evidence>
<dbReference type="GO" id="GO:0006396">
    <property type="term" value="P:RNA processing"/>
    <property type="evidence" value="ECO:0007669"/>
    <property type="project" value="TreeGrafter"/>
</dbReference>
<dbReference type="Proteomes" id="UP000825729">
    <property type="component" value="Unassembled WGS sequence"/>
</dbReference>
<keyword evidence="4" id="KW-1185">Reference proteome</keyword>
<dbReference type="PROSITE" id="PS51375">
    <property type="entry name" value="PPR"/>
    <property type="match status" value="5"/>
</dbReference>
<dbReference type="PANTHER" id="PTHR47934:SF19">
    <property type="entry name" value="PENTATRICOPEPTIDE REPEAT-CONTAINING PROTEIN MITOCHONDRIAL"/>
    <property type="match status" value="1"/>
</dbReference>
<dbReference type="GO" id="GO:0003729">
    <property type="term" value="F:mRNA binding"/>
    <property type="evidence" value="ECO:0007669"/>
    <property type="project" value="TreeGrafter"/>
</dbReference>
<dbReference type="AlphaFoldDB" id="A0AAV7E0J5"/>
<evidence type="ECO:0000313" key="4">
    <source>
        <dbReference type="Proteomes" id="UP000825729"/>
    </source>
</evidence>
<comment type="caution">
    <text evidence="3">The sequence shown here is derived from an EMBL/GenBank/DDBJ whole genome shotgun (WGS) entry which is preliminary data.</text>
</comment>
<accession>A0AAV7E0J5</accession>
<dbReference type="InterPro" id="IPR002885">
    <property type="entry name" value="PPR_rpt"/>
</dbReference>
<reference evidence="3 4" key="1">
    <citation type="submission" date="2021-07" db="EMBL/GenBank/DDBJ databases">
        <title>The Aristolochia fimbriata genome: insights into angiosperm evolution, floral development and chemical biosynthesis.</title>
        <authorList>
            <person name="Jiao Y."/>
        </authorList>
    </citation>
    <scope>NUCLEOTIDE SEQUENCE [LARGE SCALE GENOMIC DNA]</scope>
    <source>
        <strain evidence="3">IBCAS-2021</strain>
        <tissue evidence="3">Leaf</tissue>
    </source>
</reference>
<evidence type="ECO:0000313" key="3">
    <source>
        <dbReference type="EMBL" id="KAG9442294.1"/>
    </source>
</evidence>
<dbReference type="InterPro" id="IPR051114">
    <property type="entry name" value="Mito_RNA_Proc_CCM1"/>
</dbReference>
<dbReference type="Gene3D" id="1.25.40.10">
    <property type="entry name" value="Tetratricopeptide repeat domain"/>
    <property type="match status" value="3"/>
</dbReference>
<feature type="repeat" description="PPR" evidence="2">
    <location>
        <begin position="266"/>
        <end position="300"/>
    </location>
</feature>
<proteinExistence type="predicted"/>
<name>A0AAV7E0J5_ARIFI</name>
<evidence type="ECO:0008006" key="5">
    <source>
        <dbReference type="Google" id="ProtNLM"/>
    </source>
</evidence>
<dbReference type="SUPFAM" id="SSF48452">
    <property type="entry name" value="TPR-like"/>
    <property type="match status" value="1"/>
</dbReference>
<protein>
    <recommendedName>
        <fullName evidence="5">Pentatricopeptide repeat-containing protein</fullName>
    </recommendedName>
</protein>
<feature type="repeat" description="PPR" evidence="2">
    <location>
        <begin position="194"/>
        <end position="228"/>
    </location>
</feature>
<dbReference type="Pfam" id="PF13041">
    <property type="entry name" value="PPR_2"/>
    <property type="match status" value="3"/>
</dbReference>
<evidence type="ECO:0000256" key="1">
    <source>
        <dbReference type="ARBA" id="ARBA00022737"/>
    </source>
</evidence>
<feature type="repeat" description="PPR" evidence="2">
    <location>
        <begin position="301"/>
        <end position="335"/>
    </location>
</feature>
<dbReference type="NCBIfam" id="TIGR00756">
    <property type="entry name" value="PPR"/>
    <property type="match status" value="5"/>
</dbReference>
<feature type="repeat" description="PPR" evidence="2">
    <location>
        <begin position="159"/>
        <end position="193"/>
    </location>
</feature>
<dbReference type="EMBL" id="JAINDJ010000007">
    <property type="protein sequence ID" value="KAG9442294.1"/>
    <property type="molecule type" value="Genomic_DNA"/>
</dbReference>
<dbReference type="Pfam" id="PF01535">
    <property type="entry name" value="PPR"/>
    <property type="match status" value="2"/>
</dbReference>
<dbReference type="InterPro" id="IPR011990">
    <property type="entry name" value="TPR-like_helical_dom_sf"/>
</dbReference>
<organism evidence="3 4">
    <name type="scientific">Aristolochia fimbriata</name>
    <name type="common">White veined hardy Dutchman's pipe vine</name>
    <dbReference type="NCBI Taxonomy" id="158543"/>
    <lineage>
        <taxon>Eukaryota</taxon>
        <taxon>Viridiplantae</taxon>
        <taxon>Streptophyta</taxon>
        <taxon>Embryophyta</taxon>
        <taxon>Tracheophyta</taxon>
        <taxon>Spermatophyta</taxon>
        <taxon>Magnoliopsida</taxon>
        <taxon>Magnoliidae</taxon>
        <taxon>Piperales</taxon>
        <taxon>Aristolochiaceae</taxon>
        <taxon>Aristolochia</taxon>
    </lineage>
</organism>
<dbReference type="GO" id="GO:0005739">
    <property type="term" value="C:mitochondrion"/>
    <property type="evidence" value="ECO:0007669"/>
    <property type="project" value="TreeGrafter"/>
</dbReference>
<dbReference type="GO" id="GO:0007005">
    <property type="term" value="P:mitochondrion organization"/>
    <property type="evidence" value="ECO:0007669"/>
    <property type="project" value="TreeGrafter"/>
</dbReference>
<keyword evidence="1" id="KW-0677">Repeat</keyword>
<sequence length="401" mass="44749">MASFSLSPCGRRLLRQYRLFCTSPATALANSSSDKALANECPASEFASPSFSSKKGLEFTVKRLAKSRRFSEIEALVESQKQSPNVAHEPYLASLVHAYGSAGMLDHALRTFEQMDDLGAQRSIVSFNSLLSSCNKSQNFDQVPKLFSELSDKYHIKPNKFSYGILIKSLCESGSPESALPILEEMDEKSVEITGVTYTTLLDAFYKKGKVDEAQKIWEEMEKKGCSTDVAVYNVKIKYACNSPDGKPEDVLRLFDEMIALGLDPDIISYNYLMTSYCKNNKVEDAMKVYEDAQGKRCLENAATFRNLMFYLCKSGDYERALKVFVTSSKRNKVPDFGTVKRLVEGLAKKSMLKEAKDVVKVAKKKLPGKFVTAWKEVEASLGLNKSSTANSKQRQHELAS</sequence>
<gene>
    <name evidence="3" type="ORF">H6P81_018148</name>
</gene>